<dbReference type="GO" id="GO:0106408">
    <property type="term" value="F:diadenylate cyclase activity"/>
    <property type="evidence" value="ECO:0007669"/>
    <property type="project" value="UniProtKB-EC"/>
</dbReference>
<comment type="subunit">
    <text evidence="10">Probably a homodimer.</text>
</comment>
<name>A0A9D1CI25_9FIRM</name>
<dbReference type="PIRSF" id="PIRSF004793">
    <property type="entry name" value="UCP004793"/>
    <property type="match status" value="1"/>
</dbReference>
<keyword evidence="4 10" id="KW-0812">Transmembrane</keyword>
<dbReference type="SUPFAM" id="SSF143597">
    <property type="entry name" value="YojJ-like"/>
    <property type="match status" value="1"/>
</dbReference>
<reference evidence="12" key="2">
    <citation type="journal article" date="2021" name="PeerJ">
        <title>Extensive microbial diversity within the chicken gut microbiome revealed by metagenomics and culture.</title>
        <authorList>
            <person name="Gilroy R."/>
            <person name="Ravi A."/>
            <person name="Getino M."/>
            <person name="Pursley I."/>
            <person name="Horton D.L."/>
            <person name="Alikhan N.F."/>
            <person name="Baker D."/>
            <person name="Gharbi K."/>
            <person name="Hall N."/>
            <person name="Watson M."/>
            <person name="Adriaenssens E.M."/>
            <person name="Foster-Nyarko E."/>
            <person name="Jarju S."/>
            <person name="Secka A."/>
            <person name="Antonio M."/>
            <person name="Oren A."/>
            <person name="Chaudhuri R.R."/>
            <person name="La Ragione R."/>
            <person name="Hildebrand F."/>
            <person name="Pallen M.J."/>
        </authorList>
    </citation>
    <scope>NUCLEOTIDE SEQUENCE</scope>
    <source>
        <strain evidence="12">ChiHile30-977</strain>
    </source>
</reference>
<dbReference type="EC" id="2.7.7.85" evidence="10"/>
<dbReference type="InterPro" id="IPR003390">
    <property type="entry name" value="DNA_integrity_scan_DisA_N"/>
</dbReference>
<gene>
    <name evidence="10" type="primary">dacA</name>
    <name evidence="12" type="ORF">IAA66_01330</name>
</gene>
<evidence type="ECO:0000256" key="2">
    <source>
        <dbReference type="ARBA" id="ARBA00022475"/>
    </source>
</evidence>
<dbReference type="AlphaFoldDB" id="A0A9D1CI25"/>
<evidence type="ECO:0000313" key="12">
    <source>
        <dbReference type="EMBL" id="HIQ62212.1"/>
    </source>
</evidence>
<comment type="caution">
    <text evidence="10">Lacks conserved residue(s) required for the propagation of feature annotation.</text>
</comment>
<keyword evidence="5 10" id="KW-0548">Nucleotidyltransferase</keyword>
<feature type="transmembrane region" description="Helical" evidence="10">
    <location>
        <begin position="20"/>
        <end position="38"/>
    </location>
</feature>
<dbReference type="EMBL" id="DVFI01000016">
    <property type="protein sequence ID" value="HIQ62212.1"/>
    <property type="molecule type" value="Genomic_DNA"/>
</dbReference>
<comment type="caution">
    <text evidence="12">The sequence shown here is derived from an EMBL/GenBank/DDBJ whole genome shotgun (WGS) entry which is preliminary data.</text>
</comment>
<dbReference type="Gene3D" id="3.40.1700.10">
    <property type="entry name" value="DNA integrity scanning protein, DisA, N-terminal domain"/>
    <property type="match status" value="1"/>
</dbReference>
<dbReference type="NCBIfam" id="TIGR00159">
    <property type="entry name" value="diadenylate cyclase CdaA"/>
    <property type="match status" value="1"/>
</dbReference>
<accession>A0A9D1CI25</accession>
<dbReference type="InterPro" id="IPR034701">
    <property type="entry name" value="CdaA"/>
</dbReference>
<evidence type="ECO:0000256" key="5">
    <source>
        <dbReference type="ARBA" id="ARBA00022695"/>
    </source>
</evidence>
<keyword evidence="6 10" id="KW-0547">Nucleotide-binding</keyword>
<organism evidence="12 13">
    <name type="scientific">Candidatus Avichristensenella intestinipullorum</name>
    <dbReference type="NCBI Taxonomy" id="2840693"/>
    <lineage>
        <taxon>Bacteria</taxon>
        <taxon>Bacillati</taxon>
        <taxon>Bacillota</taxon>
        <taxon>Clostridia</taxon>
        <taxon>Candidatus Avichristensenella</taxon>
    </lineage>
</organism>
<dbReference type="InterPro" id="IPR036888">
    <property type="entry name" value="DNA_integrity_DisA_N_sf"/>
</dbReference>
<evidence type="ECO:0000256" key="4">
    <source>
        <dbReference type="ARBA" id="ARBA00022692"/>
    </source>
</evidence>
<dbReference type="HAMAP" id="MF_01499">
    <property type="entry name" value="DacA"/>
    <property type="match status" value="1"/>
</dbReference>
<dbReference type="Pfam" id="PF19293">
    <property type="entry name" value="CdaA_N"/>
    <property type="match status" value="1"/>
</dbReference>
<dbReference type="PANTHER" id="PTHR34185">
    <property type="entry name" value="DIADENYLATE CYCLASE"/>
    <property type="match status" value="1"/>
</dbReference>
<keyword evidence="2 10" id="KW-1003">Cell membrane</keyword>
<feature type="transmembrane region" description="Helical" evidence="10">
    <location>
        <begin position="50"/>
        <end position="67"/>
    </location>
</feature>
<dbReference type="Pfam" id="PF02457">
    <property type="entry name" value="DAC"/>
    <property type="match status" value="1"/>
</dbReference>
<keyword evidence="7 10" id="KW-0067">ATP-binding</keyword>
<comment type="similarity">
    <text evidence="10">Belongs to the adenylate cyclase family. DacA/CdaA subfamily.</text>
</comment>
<keyword evidence="8 10" id="KW-1133">Transmembrane helix</keyword>
<comment type="function">
    <text evidence="10">Catalyzes the condensation of 2 ATP molecules into cyclic di-AMP (c-di-AMP), a second messenger used to regulate differing processes in different bacteria.</text>
</comment>
<evidence type="ECO:0000259" key="11">
    <source>
        <dbReference type="PROSITE" id="PS51794"/>
    </source>
</evidence>
<dbReference type="FunFam" id="3.40.1700.10:FF:000002">
    <property type="entry name" value="Diadenylate cyclase"/>
    <property type="match status" value="1"/>
</dbReference>
<dbReference type="GO" id="GO:0005524">
    <property type="term" value="F:ATP binding"/>
    <property type="evidence" value="ECO:0007669"/>
    <property type="project" value="UniProtKB-UniRule"/>
</dbReference>
<protein>
    <recommendedName>
        <fullName evidence="10">Diadenylate cyclase</fullName>
        <shortName evidence="10">DAC</shortName>
        <ecNumber evidence="10">2.7.7.85</ecNumber>
    </recommendedName>
    <alternativeName>
        <fullName evidence="10">Cyclic-di-AMP synthase</fullName>
        <shortName evidence="10">c-di-AMP synthase</shortName>
    </alternativeName>
</protein>
<keyword evidence="9 10" id="KW-0472">Membrane</keyword>
<evidence type="ECO:0000256" key="3">
    <source>
        <dbReference type="ARBA" id="ARBA00022679"/>
    </source>
</evidence>
<evidence type="ECO:0000256" key="8">
    <source>
        <dbReference type="ARBA" id="ARBA00022989"/>
    </source>
</evidence>
<dbReference type="PANTHER" id="PTHR34185:SF1">
    <property type="entry name" value="DIADENYLATE CYCLASE"/>
    <property type="match status" value="1"/>
</dbReference>
<proteinExistence type="inferred from homology"/>
<evidence type="ECO:0000313" key="13">
    <source>
        <dbReference type="Proteomes" id="UP000886819"/>
    </source>
</evidence>
<dbReference type="InterPro" id="IPR045585">
    <property type="entry name" value="CdaA_N"/>
</dbReference>
<comment type="catalytic activity">
    <reaction evidence="1 10">
        <text>2 ATP = 3',3'-c-di-AMP + 2 diphosphate</text>
        <dbReference type="Rhea" id="RHEA:35655"/>
        <dbReference type="ChEBI" id="CHEBI:30616"/>
        <dbReference type="ChEBI" id="CHEBI:33019"/>
        <dbReference type="ChEBI" id="CHEBI:71500"/>
        <dbReference type="EC" id="2.7.7.85"/>
    </reaction>
</comment>
<feature type="transmembrane region" description="Helical" evidence="10">
    <location>
        <begin position="73"/>
        <end position="90"/>
    </location>
</feature>
<dbReference type="InterPro" id="IPR014046">
    <property type="entry name" value="C-di-AMP_synthase"/>
</dbReference>
<dbReference type="GO" id="GO:0004016">
    <property type="term" value="F:adenylate cyclase activity"/>
    <property type="evidence" value="ECO:0007669"/>
    <property type="project" value="UniProtKB-UniRule"/>
</dbReference>
<dbReference type="InterPro" id="IPR050338">
    <property type="entry name" value="DisA"/>
</dbReference>
<evidence type="ECO:0000256" key="9">
    <source>
        <dbReference type="ARBA" id="ARBA00023136"/>
    </source>
</evidence>
<dbReference type="Proteomes" id="UP000886819">
    <property type="component" value="Unassembled WGS sequence"/>
</dbReference>
<evidence type="ECO:0000256" key="1">
    <source>
        <dbReference type="ARBA" id="ARBA00000877"/>
    </source>
</evidence>
<dbReference type="PROSITE" id="PS51794">
    <property type="entry name" value="DAC"/>
    <property type="match status" value="1"/>
</dbReference>
<dbReference type="GO" id="GO:0006171">
    <property type="term" value="P:cAMP biosynthetic process"/>
    <property type="evidence" value="ECO:0007669"/>
    <property type="project" value="InterPro"/>
</dbReference>
<evidence type="ECO:0000256" key="10">
    <source>
        <dbReference type="HAMAP-Rule" id="MF_01499"/>
    </source>
</evidence>
<feature type="domain" description="DAC" evidence="11">
    <location>
        <begin position="91"/>
        <end position="257"/>
    </location>
</feature>
<evidence type="ECO:0000256" key="7">
    <source>
        <dbReference type="ARBA" id="ARBA00022840"/>
    </source>
</evidence>
<sequence>MEQFWQQTSSLLWSIIRRPTIVDILDIAIVAFLLYRLLMLTRDTRASQVLKGLGILFVLYWASDVLGFKALNWILNLVVNSGAVVLVVLFQKELRSALEQIGRASSTRLDRIRQGDPRVRIDMREKCISELTTAITNLSRRRVGALVVIEQQTGLKDVIESGTHIDAEISAPLIENIFEPNTPLHDGAVIIRGYRVEAAACILTLSENTSISRELGTRHRAALGISETTDSITLIVSEETGTISMARGGRLTRHLDGRFLRQTLESIYPESGGANLLSLLLTKTKHRSKQEGEKT</sequence>
<evidence type="ECO:0000256" key="6">
    <source>
        <dbReference type="ARBA" id="ARBA00022741"/>
    </source>
</evidence>
<keyword evidence="3 10" id="KW-0808">Transferase</keyword>
<reference evidence="12" key="1">
    <citation type="submission" date="2020-10" db="EMBL/GenBank/DDBJ databases">
        <authorList>
            <person name="Gilroy R."/>
        </authorList>
    </citation>
    <scope>NUCLEOTIDE SEQUENCE</scope>
    <source>
        <strain evidence="12">ChiHile30-977</strain>
    </source>
</reference>